<dbReference type="PaxDb" id="8022-A0A060WPW4"/>
<evidence type="ECO:0000313" key="2">
    <source>
        <dbReference type="Proteomes" id="UP000193380"/>
    </source>
</evidence>
<dbReference type="AlphaFoldDB" id="A0A060WPW4"/>
<organism evidence="1 2">
    <name type="scientific">Oncorhynchus mykiss</name>
    <name type="common">Rainbow trout</name>
    <name type="synonym">Salmo gairdneri</name>
    <dbReference type="NCBI Taxonomy" id="8022"/>
    <lineage>
        <taxon>Eukaryota</taxon>
        <taxon>Metazoa</taxon>
        <taxon>Chordata</taxon>
        <taxon>Craniata</taxon>
        <taxon>Vertebrata</taxon>
        <taxon>Euteleostomi</taxon>
        <taxon>Actinopterygii</taxon>
        <taxon>Neopterygii</taxon>
        <taxon>Teleostei</taxon>
        <taxon>Protacanthopterygii</taxon>
        <taxon>Salmoniformes</taxon>
        <taxon>Salmonidae</taxon>
        <taxon>Salmoninae</taxon>
        <taxon>Oncorhynchus</taxon>
    </lineage>
</organism>
<reference evidence="1" key="2">
    <citation type="submission" date="2014-03" db="EMBL/GenBank/DDBJ databases">
        <authorList>
            <person name="Genoscope - CEA"/>
        </authorList>
    </citation>
    <scope>NUCLEOTIDE SEQUENCE</scope>
</reference>
<reference evidence="1" key="1">
    <citation type="journal article" date="2014" name="Nat. Commun.">
        <title>The rainbow trout genome provides novel insights into evolution after whole-genome duplication in vertebrates.</title>
        <authorList>
            <person name="Berthelot C."/>
            <person name="Brunet F."/>
            <person name="Chalopin D."/>
            <person name="Juanchich A."/>
            <person name="Bernard M."/>
            <person name="Noel B."/>
            <person name="Bento P."/>
            <person name="Da Silva C."/>
            <person name="Labadie K."/>
            <person name="Alberti A."/>
            <person name="Aury J.M."/>
            <person name="Louis A."/>
            <person name="Dehais P."/>
            <person name="Bardou P."/>
            <person name="Montfort J."/>
            <person name="Klopp C."/>
            <person name="Cabau C."/>
            <person name="Gaspin C."/>
            <person name="Thorgaard G.H."/>
            <person name="Boussaha M."/>
            <person name="Quillet E."/>
            <person name="Guyomard R."/>
            <person name="Galiana D."/>
            <person name="Bobe J."/>
            <person name="Volff J.N."/>
            <person name="Genet C."/>
            <person name="Wincker P."/>
            <person name="Jaillon O."/>
            <person name="Roest Crollius H."/>
            <person name="Guiguen Y."/>
        </authorList>
    </citation>
    <scope>NUCLEOTIDE SEQUENCE [LARGE SCALE GENOMIC DNA]</scope>
</reference>
<accession>A0A060WPW4</accession>
<gene>
    <name evidence="1" type="ORF">GSONMT00075824001</name>
</gene>
<evidence type="ECO:0000313" key="1">
    <source>
        <dbReference type="EMBL" id="CDQ66645.1"/>
    </source>
</evidence>
<sequence>MGQFNRYWLFWSSNNRYRHHTLHYNENSGLTQAVRKDSLLRYSLSFPNAKKGGYTIQPVKTKTYDYVAKIVKAVVLAPWRRSQTPGSWNHLHHSVASFSVP</sequence>
<protein>
    <submittedName>
        <fullName evidence="1">Uncharacterized protein</fullName>
    </submittedName>
</protein>
<dbReference type="EMBL" id="FR904551">
    <property type="protein sequence ID" value="CDQ66645.1"/>
    <property type="molecule type" value="Genomic_DNA"/>
</dbReference>
<proteinExistence type="predicted"/>
<dbReference type="Proteomes" id="UP000193380">
    <property type="component" value="Unassembled WGS sequence"/>
</dbReference>
<name>A0A060WPW4_ONCMY</name>